<dbReference type="AlphaFoldDB" id="A0A4U8UUJ2"/>
<dbReference type="PRINTS" id="PR00503">
    <property type="entry name" value="BROMODOMAIN"/>
</dbReference>
<dbReference type="GO" id="GO:0005634">
    <property type="term" value="C:nucleus"/>
    <property type="evidence" value="ECO:0007669"/>
    <property type="project" value="TreeGrafter"/>
</dbReference>
<feature type="compositionally biased region" description="Low complexity" evidence="7">
    <location>
        <begin position="489"/>
        <end position="498"/>
    </location>
</feature>
<feature type="domain" description="RING-type" evidence="10">
    <location>
        <begin position="7"/>
        <end position="53"/>
    </location>
</feature>
<dbReference type="SMART" id="SM00249">
    <property type="entry name" value="PHD"/>
    <property type="match status" value="1"/>
</dbReference>
<gene>
    <name evidence="11" type="ORF">L596_003725</name>
</gene>
<comment type="caution">
    <text evidence="11">The sequence shown here is derived from an EMBL/GenBank/DDBJ whole genome shotgun (WGS) entry which is preliminary data.</text>
</comment>
<dbReference type="PROSITE" id="PS50014">
    <property type="entry name" value="BROMODOMAIN_2"/>
    <property type="match status" value="1"/>
</dbReference>
<evidence type="ECO:0000313" key="11">
    <source>
        <dbReference type="EMBL" id="TMS36594.1"/>
    </source>
</evidence>
<organism evidence="11 12">
    <name type="scientific">Steinernema carpocapsae</name>
    <name type="common">Entomopathogenic nematode</name>
    <dbReference type="NCBI Taxonomy" id="34508"/>
    <lineage>
        <taxon>Eukaryota</taxon>
        <taxon>Metazoa</taxon>
        <taxon>Ecdysozoa</taxon>
        <taxon>Nematoda</taxon>
        <taxon>Chromadorea</taxon>
        <taxon>Rhabditida</taxon>
        <taxon>Tylenchina</taxon>
        <taxon>Panagrolaimomorpha</taxon>
        <taxon>Strongyloidoidea</taxon>
        <taxon>Steinernematidae</taxon>
        <taxon>Steinernema</taxon>
    </lineage>
</organism>
<evidence type="ECO:0000256" key="4">
    <source>
        <dbReference type="ARBA" id="ARBA00023117"/>
    </source>
</evidence>
<evidence type="ECO:0000259" key="9">
    <source>
        <dbReference type="PROSITE" id="PS50016"/>
    </source>
</evidence>
<dbReference type="InterPro" id="IPR001841">
    <property type="entry name" value="Znf_RING"/>
</dbReference>
<dbReference type="GO" id="GO:0008270">
    <property type="term" value="F:zinc ion binding"/>
    <property type="evidence" value="ECO:0007669"/>
    <property type="project" value="UniProtKB-KW"/>
</dbReference>
<evidence type="ECO:0000256" key="6">
    <source>
        <dbReference type="PROSITE-ProRule" id="PRU00175"/>
    </source>
</evidence>
<feature type="region of interest" description="Disordered" evidence="7">
    <location>
        <begin position="909"/>
        <end position="1064"/>
    </location>
</feature>
<keyword evidence="4 5" id="KW-0103">Bromodomain</keyword>
<evidence type="ECO:0000256" key="7">
    <source>
        <dbReference type="SAM" id="MobiDB-lite"/>
    </source>
</evidence>
<dbReference type="PROSITE" id="PS00633">
    <property type="entry name" value="BROMODOMAIN_1"/>
    <property type="match status" value="1"/>
</dbReference>
<reference evidence="11 12" key="2">
    <citation type="journal article" date="2019" name="G3 (Bethesda)">
        <title>Hybrid Assembly of the Genome of the Entomopathogenic Nematode Steinernema carpocapsae Identifies the X-Chromosome.</title>
        <authorList>
            <person name="Serra L."/>
            <person name="Macchietto M."/>
            <person name="Macias-Munoz A."/>
            <person name="McGill C.J."/>
            <person name="Rodriguez I.M."/>
            <person name="Rodriguez B."/>
            <person name="Murad R."/>
            <person name="Mortazavi A."/>
        </authorList>
    </citation>
    <scope>NUCLEOTIDE SEQUENCE [LARGE SCALE GENOMIC DNA]</scope>
    <source>
        <strain evidence="11 12">ALL</strain>
    </source>
</reference>
<evidence type="ECO:0000259" key="10">
    <source>
        <dbReference type="PROSITE" id="PS50089"/>
    </source>
</evidence>
<feature type="region of interest" description="Disordered" evidence="7">
    <location>
        <begin position="610"/>
        <end position="657"/>
    </location>
</feature>
<dbReference type="PANTHER" id="PTHR46386:SF11">
    <property type="entry name" value="AUTOIMMUNE REGULATOR"/>
    <property type="match status" value="1"/>
</dbReference>
<dbReference type="SUPFAM" id="SSF57903">
    <property type="entry name" value="FYVE/PHD zinc finger"/>
    <property type="match status" value="1"/>
</dbReference>
<evidence type="ECO:0000256" key="3">
    <source>
        <dbReference type="ARBA" id="ARBA00022833"/>
    </source>
</evidence>
<feature type="domain" description="PHD-type" evidence="9">
    <location>
        <begin position="1071"/>
        <end position="1128"/>
    </location>
</feature>
<evidence type="ECO:0008006" key="13">
    <source>
        <dbReference type="Google" id="ProtNLM"/>
    </source>
</evidence>
<dbReference type="InterPro" id="IPR011011">
    <property type="entry name" value="Znf_FYVE_PHD"/>
</dbReference>
<dbReference type="STRING" id="34508.A0A4U8UUJ2"/>
<dbReference type="PROSITE" id="PS50016">
    <property type="entry name" value="ZF_PHD_2"/>
    <property type="match status" value="1"/>
</dbReference>
<dbReference type="SMART" id="SM00297">
    <property type="entry name" value="BROMO"/>
    <property type="match status" value="1"/>
</dbReference>
<keyword evidence="1" id="KW-0479">Metal-binding</keyword>
<sequence>MPAQQQCAVCQAAATAETALTYLLKCMHRVCTVCYANYVKEPQAFVLLCRFCDLQIVDPHAMFEVPSREEISNSKVCQSEPCQSVSHIGFKPRATHACKTCSQLICSLCHDYHFKIHHQPHDVEKLSERMRTLCSVHEGEALIKKCSCGNFICAMCETSEAHSGPQHCHKETIDALYLGLRPKAERLRQNAALKLQDYERLRAVIDETGIHLDKERVRVIKELGATVEEVVKQLTAKCYEAIDSLNTSVKTRCDTLVKIRTELMVNRSRFSTTECLLKDTLQSDPIMQINTIQFCDYATQLAEAELRVMEDKIQNYPKDVKITYSMANTLKAVEEFAKVEMVPPSDFARCLSQSRVSHMQQAYAQQQHRQQQMLGQPGPSFHPGIQVRGTAPLFGMNAIRGLTPQNIRPMHPNMMIPQTHRPLGPHAMMMGQQMHHPAARHHQPNMMRPGPSHAVGPSNMPGPSNLPGSSNAQQVAGLGGLMPQLLAAQLQQHQRQQRPPQPAPRPLQPTVNHLNTDFLQQIARSPELFQQFTRNPELIQQLLRCMPQTSNASRPMNPNDLPNTEAAALMFNQNAPSTSRGIRRPHPPDSSVRLQQAYTEADRMIVNREALAVPPNLNEPAAKKPRPSNPSMPSADGNNGLPSRAYHNRPQSRVGNHRHDIRIAPVPTNFPQPRPESRATVINRSLQIARSDGNGTLATMTVGELSSTGITAEIMGSGREIDLAALLGPRGDADLSDNGLMRSPETPEAREISQAPEIPITIGEVDSNGQVQVFANPLFTPKQTQLTAVLEKKQQSAVARYPYQVLVESVTLTVPAESEQQLHIVEVEDGFPRSEPEPSAAKVDHNANIAQSPVGPKPVEAEQQIATDSNGLALPVRPPSAGKVIKSAQPNMVVRNPIVVVPSEMRKVGQPPLSRTVFPPRVPEPAKRPLAIASHKPSAITTPGPSKKAEEEQPNCSKSLDISNPGSVESACSEQAVGSISRKKKRRSIGGEWSIKPGSSDATTSNGPSLVVRLWRNESSTDTPPPALSTTPRATTDHEDSSDEDAQGSNRIANASQNKEKKNDRTAESWEDYCYVCGEGTEEGNDYDALGCCDSCPRVFHGYCHLPRITQKFTDLPDDWRCNFCQDVKEYKFTHLGTMNHRAKMLCGRIVLELFAERERATEFLHPVKMDGYKDVIKTPISLIEIMNRLTEPYYQNVKMFIDDLNLLFQNCSQFNPPDSLVLKSGKELYELYVKAVKKWLPSSTRFVWVYIQLYGSSSSASTK</sequence>
<name>A0A4U8UUJ2_STECR</name>
<feature type="region of interest" description="Disordered" evidence="7">
    <location>
        <begin position="489"/>
        <end position="510"/>
    </location>
</feature>
<dbReference type="Proteomes" id="UP000298663">
    <property type="component" value="Unassembled WGS sequence"/>
</dbReference>
<dbReference type="InterPro" id="IPR019787">
    <property type="entry name" value="Znf_PHD-finger"/>
</dbReference>
<dbReference type="InterPro" id="IPR001965">
    <property type="entry name" value="Znf_PHD"/>
</dbReference>
<reference evidence="11 12" key="1">
    <citation type="journal article" date="2015" name="Genome Biol.">
        <title>Comparative genomics of Steinernema reveals deeply conserved gene regulatory networks.</title>
        <authorList>
            <person name="Dillman A.R."/>
            <person name="Macchietto M."/>
            <person name="Porter C.F."/>
            <person name="Rogers A."/>
            <person name="Williams B."/>
            <person name="Antoshechkin I."/>
            <person name="Lee M.M."/>
            <person name="Goodwin Z."/>
            <person name="Lu X."/>
            <person name="Lewis E.E."/>
            <person name="Goodrich-Blair H."/>
            <person name="Stock S.P."/>
            <person name="Adams B.J."/>
            <person name="Sternberg P.W."/>
            <person name="Mortazavi A."/>
        </authorList>
    </citation>
    <scope>NUCLEOTIDE SEQUENCE [LARGE SCALE GENOMIC DNA]</scope>
    <source>
        <strain evidence="11 12">ALL</strain>
    </source>
</reference>
<dbReference type="OrthoDB" id="1870062at2759"/>
<dbReference type="Gene3D" id="1.20.920.10">
    <property type="entry name" value="Bromodomain-like"/>
    <property type="match status" value="1"/>
</dbReference>
<feature type="domain" description="Bromo" evidence="8">
    <location>
        <begin position="1173"/>
        <end position="1223"/>
    </location>
</feature>
<dbReference type="PROSITE" id="PS00518">
    <property type="entry name" value="ZF_RING_1"/>
    <property type="match status" value="1"/>
</dbReference>
<dbReference type="InterPro" id="IPR001487">
    <property type="entry name" value="Bromodomain"/>
</dbReference>
<evidence type="ECO:0000256" key="2">
    <source>
        <dbReference type="ARBA" id="ARBA00022771"/>
    </source>
</evidence>
<feature type="compositionally biased region" description="Polar residues" evidence="7">
    <location>
        <begin position="629"/>
        <end position="641"/>
    </location>
</feature>
<dbReference type="GO" id="GO:0000981">
    <property type="term" value="F:DNA-binding transcription factor activity, RNA polymerase II-specific"/>
    <property type="evidence" value="ECO:0007669"/>
    <property type="project" value="TreeGrafter"/>
</dbReference>
<dbReference type="PROSITE" id="PS50089">
    <property type="entry name" value="ZF_RING_2"/>
    <property type="match status" value="1"/>
</dbReference>
<accession>A0A4U8UUJ2</accession>
<proteinExistence type="predicted"/>
<dbReference type="CDD" id="cd15541">
    <property type="entry name" value="PHD_TIF1_like"/>
    <property type="match status" value="1"/>
</dbReference>
<dbReference type="InterPro" id="IPR043563">
    <property type="entry name" value="Sp110/Sp140/Sp140L-like"/>
</dbReference>
<keyword evidence="3" id="KW-0862">Zinc</keyword>
<feature type="compositionally biased region" description="Polar residues" evidence="7">
    <location>
        <begin position="1017"/>
        <end position="1034"/>
    </location>
</feature>
<dbReference type="InterPro" id="IPR013083">
    <property type="entry name" value="Znf_RING/FYVE/PHD"/>
</dbReference>
<dbReference type="InterPro" id="IPR017907">
    <property type="entry name" value="Znf_RING_CS"/>
</dbReference>
<dbReference type="InterPro" id="IPR019786">
    <property type="entry name" value="Zinc_finger_PHD-type_CS"/>
</dbReference>
<dbReference type="PANTHER" id="PTHR46386">
    <property type="entry name" value="NUCLEAR BODY PROTEIN SP140"/>
    <property type="match status" value="1"/>
</dbReference>
<feature type="compositionally biased region" description="Polar residues" evidence="7">
    <location>
        <begin position="1047"/>
        <end position="1057"/>
    </location>
</feature>
<evidence type="ECO:0000256" key="5">
    <source>
        <dbReference type="PROSITE-ProRule" id="PRU00035"/>
    </source>
</evidence>
<dbReference type="Pfam" id="PF00439">
    <property type="entry name" value="Bromodomain"/>
    <property type="match status" value="1"/>
</dbReference>
<keyword evidence="2 6" id="KW-0863">Zinc-finger</keyword>
<feature type="compositionally biased region" description="Polar residues" evidence="7">
    <location>
        <begin position="954"/>
        <end position="978"/>
    </location>
</feature>
<dbReference type="InterPro" id="IPR036427">
    <property type="entry name" value="Bromodomain-like_sf"/>
</dbReference>
<dbReference type="PROSITE" id="PS01359">
    <property type="entry name" value="ZF_PHD_1"/>
    <property type="match status" value="1"/>
</dbReference>
<protein>
    <recommendedName>
        <fullName evidence="13">E3 ubiquitin-protein ligase TRIM33</fullName>
    </recommendedName>
</protein>
<dbReference type="SUPFAM" id="SSF47370">
    <property type="entry name" value="Bromodomain"/>
    <property type="match status" value="1"/>
</dbReference>
<keyword evidence="12" id="KW-1185">Reference proteome</keyword>
<evidence type="ECO:0000259" key="8">
    <source>
        <dbReference type="PROSITE" id="PS50014"/>
    </source>
</evidence>
<dbReference type="Gene3D" id="3.30.40.10">
    <property type="entry name" value="Zinc/RING finger domain, C3HC4 (zinc finger)"/>
    <property type="match status" value="1"/>
</dbReference>
<dbReference type="InterPro" id="IPR018359">
    <property type="entry name" value="Bromodomain_CS"/>
</dbReference>
<evidence type="ECO:0000313" key="12">
    <source>
        <dbReference type="Proteomes" id="UP000298663"/>
    </source>
</evidence>
<dbReference type="EMBL" id="AZBU02000001">
    <property type="protein sequence ID" value="TMS36594.1"/>
    <property type="molecule type" value="Genomic_DNA"/>
</dbReference>
<feature type="region of interest" description="Disordered" evidence="7">
    <location>
        <begin position="435"/>
        <end position="475"/>
    </location>
</feature>
<evidence type="ECO:0000256" key="1">
    <source>
        <dbReference type="ARBA" id="ARBA00022723"/>
    </source>
</evidence>